<dbReference type="RefSeq" id="WP_204906818.1">
    <property type="nucleotide sequence ID" value="NZ_JACJKS010000012.1"/>
</dbReference>
<evidence type="ECO:0000313" key="2">
    <source>
        <dbReference type="EMBL" id="MBM6948813.1"/>
    </source>
</evidence>
<dbReference type="GO" id="GO:0016758">
    <property type="term" value="F:hexosyltransferase activity"/>
    <property type="evidence" value="ECO:0007669"/>
    <property type="project" value="UniProtKB-ARBA"/>
</dbReference>
<organism evidence="2 3">
    <name type="scientific">Mordavella massiliensis</name>
    <dbReference type="NCBI Taxonomy" id="1871024"/>
    <lineage>
        <taxon>Bacteria</taxon>
        <taxon>Bacillati</taxon>
        <taxon>Bacillota</taxon>
        <taxon>Clostridia</taxon>
        <taxon>Eubacteriales</taxon>
        <taxon>Clostridiaceae</taxon>
        <taxon>Mordavella</taxon>
    </lineage>
</organism>
<protein>
    <submittedName>
        <fullName evidence="2">Glycosyltransferase</fullName>
    </submittedName>
</protein>
<comment type="caution">
    <text evidence="2">The sequence shown here is derived from an EMBL/GenBank/DDBJ whole genome shotgun (WGS) entry which is preliminary data.</text>
</comment>
<dbReference type="Proteomes" id="UP000705508">
    <property type="component" value="Unassembled WGS sequence"/>
</dbReference>
<dbReference type="EMBL" id="JACJKS010000012">
    <property type="protein sequence ID" value="MBM6948813.1"/>
    <property type="molecule type" value="Genomic_DNA"/>
</dbReference>
<evidence type="ECO:0000259" key="1">
    <source>
        <dbReference type="Pfam" id="PF00535"/>
    </source>
</evidence>
<dbReference type="PANTHER" id="PTHR22916:SF3">
    <property type="entry name" value="UDP-GLCNAC:BETAGAL BETA-1,3-N-ACETYLGLUCOSAMINYLTRANSFERASE-LIKE PROTEIN 1"/>
    <property type="match status" value="1"/>
</dbReference>
<dbReference type="Gene3D" id="3.90.550.10">
    <property type="entry name" value="Spore Coat Polysaccharide Biosynthesis Protein SpsA, Chain A"/>
    <property type="match status" value="2"/>
</dbReference>
<gene>
    <name evidence="2" type="ORF">H6A20_09140</name>
</gene>
<dbReference type="CDD" id="cd04184">
    <property type="entry name" value="GT2_RfbC_Mx_like"/>
    <property type="match status" value="1"/>
</dbReference>
<sequence length="570" mass="66547">MLKRCLVALEILFRYGICSLIRQISNKKYNKSIAESKIQTIHLVDKHVLNTQRKTIFNNNIKISIITPLYNTPSNYLVELIQSLQNQTYSNWELCFADGSDENHKYVNEICEKWRKKDSRIVYKKLDENLGISHNTNECLKLASGDYLGLLDHDDILHPSALYEIVRVIEREKADFIYTDEVKFKDNIEHIVNPLAFNLKPGFSKYDLRAHNYICHFTVFNKCLLQGEKDLYRTEYDGSQDHDMVLRLTEKANKIVHIPKVLYYWRIHENSVSLNIGVKPYAVDAGLRAVEAQLQRNKEPGEVYSAPPFQTLYNVNYRFAYDRVSIIIYNTQDKQEITNCIEKISSNTEYPCMEIIYWCKYKVSINDSRITLINLGNVYEFSRSIMWNLGTDKATGKYILLLNSNCRPQTKNWISSMVMLAQKEDVCTVGPKICYRDQTIAYAGLSYYRKLVLLCQHNMSNDIGYEALLCHVRKTMSTISACMMFKKETWSLIGGFSDKYTGLEEVEFCLRGARMNKVSLWTSFSKVIYQKSKIFCLSNKRITEKLCEDFPEEMGNDETYHELWNELRLV</sequence>
<dbReference type="Pfam" id="PF00535">
    <property type="entry name" value="Glycos_transf_2"/>
    <property type="match status" value="1"/>
</dbReference>
<dbReference type="SUPFAM" id="SSF53448">
    <property type="entry name" value="Nucleotide-diphospho-sugar transferases"/>
    <property type="match status" value="2"/>
</dbReference>
<name>A0A938XC62_9CLOT</name>
<reference evidence="2" key="1">
    <citation type="submission" date="2020-08" db="EMBL/GenBank/DDBJ databases">
        <authorList>
            <person name="Cejkova D."/>
            <person name="Kubasova T."/>
            <person name="Jahodarova E."/>
            <person name="Rychlik I."/>
        </authorList>
    </citation>
    <scope>NUCLEOTIDE SEQUENCE</scope>
    <source>
        <strain evidence="2">An582</strain>
    </source>
</reference>
<proteinExistence type="predicted"/>
<dbReference type="PANTHER" id="PTHR22916">
    <property type="entry name" value="GLYCOSYLTRANSFERASE"/>
    <property type="match status" value="1"/>
</dbReference>
<feature type="domain" description="Glycosyltransferase 2-like" evidence="1">
    <location>
        <begin position="64"/>
        <end position="220"/>
    </location>
</feature>
<evidence type="ECO:0000313" key="3">
    <source>
        <dbReference type="Proteomes" id="UP000705508"/>
    </source>
</evidence>
<dbReference type="InterPro" id="IPR029044">
    <property type="entry name" value="Nucleotide-diphossugar_trans"/>
</dbReference>
<dbReference type="InterPro" id="IPR001173">
    <property type="entry name" value="Glyco_trans_2-like"/>
</dbReference>
<dbReference type="AlphaFoldDB" id="A0A938XC62"/>
<reference evidence="2" key="2">
    <citation type="journal article" date="2021" name="Sci. Rep.">
        <title>The distribution of antibiotic resistance genes in chicken gut microbiota commensals.</title>
        <authorList>
            <person name="Juricova H."/>
            <person name="Matiasovicova J."/>
            <person name="Kubasova T."/>
            <person name="Cejkova D."/>
            <person name="Rychlik I."/>
        </authorList>
    </citation>
    <scope>NUCLEOTIDE SEQUENCE</scope>
    <source>
        <strain evidence="2">An582</strain>
    </source>
</reference>
<accession>A0A938XC62</accession>